<dbReference type="Proteomes" id="UP001327225">
    <property type="component" value="Chromosome"/>
</dbReference>
<organism evidence="2 3">
    <name type="scientific">Nocardioides bizhenqiangii</name>
    <dbReference type="NCBI Taxonomy" id="3095076"/>
    <lineage>
        <taxon>Bacteria</taxon>
        <taxon>Bacillati</taxon>
        <taxon>Actinomycetota</taxon>
        <taxon>Actinomycetes</taxon>
        <taxon>Propionibacteriales</taxon>
        <taxon>Nocardioidaceae</taxon>
        <taxon>Nocardioides</taxon>
    </lineage>
</organism>
<evidence type="ECO:0008006" key="4">
    <source>
        <dbReference type="Google" id="ProtNLM"/>
    </source>
</evidence>
<name>A0ABZ0ZUL4_9ACTN</name>
<reference evidence="3" key="1">
    <citation type="submission" date="2023-12" db="EMBL/GenBank/DDBJ databases">
        <title>Novel species in genus Nocardioides.</title>
        <authorList>
            <person name="Zhou H."/>
        </authorList>
    </citation>
    <scope>NUCLEOTIDE SEQUENCE [LARGE SCALE GENOMIC DNA]</scope>
    <source>
        <strain evidence="3">HM61</strain>
    </source>
</reference>
<keyword evidence="3" id="KW-1185">Reference proteome</keyword>
<dbReference type="RefSeq" id="WP_322938193.1">
    <property type="nucleotide sequence ID" value="NZ_CP141059.1"/>
</dbReference>
<dbReference type="EMBL" id="CP141059">
    <property type="protein sequence ID" value="WQQ27927.1"/>
    <property type="molecule type" value="Genomic_DNA"/>
</dbReference>
<dbReference type="PROSITE" id="PS51257">
    <property type="entry name" value="PROKAR_LIPOPROTEIN"/>
    <property type="match status" value="1"/>
</dbReference>
<sequence length="388" mass="39695">MSTHHRPVHRIRRVLAVSVGGLAVLTSLAACGDEDESSSEPDSGALTSSRVTESATAGAAWLDGQLTDGVLYNDQYQVNDYSTTVELAYALMAVDVELAESDNTGLDEITAALEAGIEEYATPGKEIYAGSLAKLTSYATDTGADPRDFGGVDVVGALEEQTADDGTTAGRISDVSEYGDYANSFGQAWAVRGLTNADSAEAAAARDFLLLQQCEDGYLRQDFSAPGAKDQSCDAAGGEASTDATALAVVLLHDVAEDEAELAAALDAAVAWLVSEQAEDGSYVGSSQLPTNSNSTGLAGWALQLAGEDEAAAAAAEWVLAHQVPEDCSGLLADAAGAIAYDEAALSAAAAKGITVKTAYQWRLATAQAVPALLATPDGAEPAACPTS</sequence>
<evidence type="ECO:0000313" key="2">
    <source>
        <dbReference type="EMBL" id="WQQ27927.1"/>
    </source>
</evidence>
<dbReference type="SUPFAM" id="SSF48239">
    <property type="entry name" value="Terpenoid cyclases/Protein prenyltransferases"/>
    <property type="match status" value="1"/>
</dbReference>
<dbReference type="InterPro" id="IPR008930">
    <property type="entry name" value="Terpenoid_cyclase/PrenylTrfase"/>
</dbReference>
<protein>
    <recommendedName>
        <fullName evidence="4">Peptidase</fullName>
    </recommendedName>
</protein>
<gene>
    <name evidence="2" type="ORF">SHK19_06745</name>
</gene>
<dbReference type="Gene3D" id="1.50.10.20">
    <property type="match status" value="1"/>
</dbReference>
<evidence type="ECO:0000313" key="3">
    <source>
        <dbReference type="Proteomes" id="UP001327225"/>
    </source>
</evidence>
<accession>A0ABZ0ZUL4</accession>
<evidence type="ECO:0000256" key="1">
    <source>
        <dbReference type="SAM" id="SignalP"/>
    </source>
</evidence>
<proteinExistence type="predicted"/>
<feature type="signal peptide" evidence="1">
    <location>
        <begin position="1"/>
        <end position="29"/>
    </location>
</feature>
<feature type="chain" id="PRO_5045977408" description="Peptidase" evidence="1">
    <location>
        <begin position="30"/>
        <end position="388"/>
    </location>
</feature>
<keyword evidence="1" id="KW-0732">Signal</keyword>